<comment type="caution">
    <text evidence="1">The sequence shown here is derived from an EMBL/GenBank/DDBJ whole genome shotgun (WGS) entry which is preliminary data.</text>
</comment>
<gene>
    <name evidence="1" type="ORF">BFJ63_vAg5669</name>
</gene>
<reference evidence="1 2" key="1">
    <citation type="submission" date="2016-12" db="EMBL/GenBank/DDBJ databases">
        <title>Draft genome sequence of Fusarium oxysporum causing rot on Narcissus.</title>
        <authorList>
            <person name="Armitage A.D."/>
            <person name="Taylor A."/>
            <person name="Clarkson J.P."/>
            <person name="Harrison R.J."/>
            <person name="Jackson A.C."/>
        </authorList>
    </citation>
    <scope>NUCLEOTIDE SEQUENCE [LARGE SCALE GENOMIC DNA]</scope>
    <source>
        <strain evidence="1 2">N139</strain>
    </source>
</reference>
<name>A0A4Q2VWN8_FUSOX</name>
<evidence type="ECO:0000313" key="1">
    <source>
        <dbReference type="EMBL" id="RYC91370.1"/>
    </source>
</evidence>
<dbReference type="Proteomes" id="UP000290540">
    <property type="component" value="Unassembled WGS sequence"/>
</dbReference>
<dbReference type="EMBL" id="MQTW01000032">
    <property type="protein sequence ID" value="RYC91370.1"/>
    <property type="molecule type" value="Genomic_DNA"/>
</dbReference>
<accession>A0A4Q2VWN8</accession>
<dbReference type="AlphaFoldDB" id="A0A4Q2VWN8"/>
<evidence type="ECO:0000313" key="2">
    <source>
        <dbReference type="Proteomes" id="UP000290540"/>
    </source>
</evidence>
<protein>
    <submittedName>
        <fullName evidence="1">Uncharacterized protein</fullName>
    </submittedName>
</protein>
<organism evidence="1 2">
    <name type="scientific">Fusarium oxysporum f. sp. narcissi</name>
    <dbReference type="NCBI Taxonomy" id="451672"/>
    <lineage>
        <taxon>Eukaryota</taxon>
        <taxon>Fungi</taxon>
        <taxon>Dikarya</taxon>
        <taxon>Ascomycota</taxon>
        <taxon>Pezizomycotina</taxon>
        <taxon>Sordariomycetes</taxon>
        <taxon>Hypocreomycetidae</taxon>
        <taxon>Hypocreales</taxon>
        <taxon>Nectriaceae</taxon>
        <taxon>Fusarium</taxon>
        <taxon>Fusarium oxysporum species complex</taxon>
    </lineage>
</organism>
<sequence length="194" mass="21783">MIKSACIYIGGLLITGILDAVRGMSDKLYYEWSAVRELKWFLDTATNAELYQVVYPVAILGMFDVRVSILKVSAVERFIKSRGILQKMPPPMQAIVVMADLLQCIYLDTKLAFSSVGQSLFHWQAVDKLCGDHMVRSPLLRSEDEGFSPVGRFIDPEISKRLVRILGRTSGGIESFCGQEAENGSWNWLEEISN</sequence>
<proteinExistence type="predicted"/>